<organism evidence="2 3">
    <name type="scientific">Paenibacillus radicis</name>
    <name type="common">ex Gao et al. 2016</name>
    <dbReference type="NCBI Taxonomy" id="1737354"/>
    <lineage>
        <taxon>Bacteria</taxon>
        <taxon>Bacillati</taxon>
        <taxon>Bacillota</taxon>
        <taxon>Bacilli</taxon>
        <taxon>Bacillales</taxon>
        <taxon>Paenibacillaceae</taxon>
        <taxon>Paenibacillus</taxon>
    </lineage>
</organism>
<evidence type="ECO:0000313" key="2">
    <source>
        <dbReference type="EMBL" id="GGG85743.1"/>
    </source>
</evidence>
<comment type="caution">
    <text evidence="2">The sequence shown here is derived from an EMBL/GenBank/DDBJ whole genome shotgun (WGS) entry which is preliminary data.</text>
</comment>
<gene>
    <name evidence="2" type="ORF">GCM10010918_49730</name>
</gene>
<sequence length="301" mass="33366">MRKWLQKIITSALAIGLLLSPMTVSAVNGTAKPIEQSSTSEISSLLGNWIAEMAKQPDFRSWKQAKFELMPLGPGTHNWLALIKGTNGKTAGYVVVQAVEKGGYTIGEYGLGQYLYNEQTLQQSLRQLSLIHPSANQQLYVHPLLAVWKTSDDKRIIYSDAMSGEGLPLDARKWETASTKEAQLAAALPAIDLTKKTVKLHAVVSNPSFDPYGKLPWLTDAAPLQASSKDVSKLLYAIKAKKQVQYIAERYGGDMLYAWSVTGYHDWNNGIVYAALETDELGESRRYIPAQLLAELGRFYR</sequence>
<dbReference type="EMBL" id="BMHY01000015">
    <property type="protein sequence ID" value="GGG85743.1"/>
    <property type="molecule type" value="Genomic_DNA"/>
</dbReference>
<feature type="signal peptide" evidence="1">
    <location>
        <begin position="1"/>
        <end position="26"/>
    </location>
</feature>
<reference evidence="2 3" key="1">
    <citation type="journal article" date="2014" name="Int. J. Syst. Evol. Microbiol.">
        <title>Complete genome sequence of Corynebacterium casei LMG S-19264T (=DSM 44701T), isolated from a smear-ripened cheese.</title>
        <authorList>
            <consortium name="US DOE Joint Genome Institute (JGI-PGF)"/>
            <person name="Walter F."/>
            <person name="Albersmeier A."/>
            <person name="Kalinowski J."/>
            <person name="Ruckert C."/>
        </authorList>
    </citation>
    <scope>NUCLEOTIDE SEQUENCE [LARGE SCALE GENOMIC DNA]</scope>
    <source>
        <strain evidence="2 3">CGMCC 1.15286</strain>
    </source>
</reference>
<dbReference type="AlphaFoldDB" id="A0A917HNK9"/>
<keyword evidence="3" id="KW-1185">Reference proteome</keyword>
<proteinExistence type="predicted"/>
<name>A0A917HNK9_9BACL</name>
<accession>A0A917HNK9</accession>
<keyword evidence="1" id="KW-0732">Signal</keyword>
<dbReference type="Proteomes" id="UP000600247">
    <property type="component" value="Unassembled WGS sequence"/>
</dbReference>
<evidence type="ECO:0000256" key="1">
    <source>
        <dbReference type="SAM" id="SignalP"/>
    </source>
</evidence>
<feature type="chain" id="PRO_5038068981" evidence="1">
    <location>
        <begin position="27"/>
        <end position="301"/>
    </location>
</feature>
<dbReference type="RefSeq" id="WP_188892396.1">
    <property type="nucleotide sequence ID" value="NZ_BMHY01000015.1"/>
</dbReference>
<evidence type="ECO:0000313" key="3">
    <source>
        <dbReference type="Proteomes" id="UP000600247"/>
    </source>
</evidence>
<protein>
    <submittedName>
        <fullName evidence="2">Uncharacterized protein</fullName>
    </submittedName>
</protein>